<organism evidence="1 2">
    <name type="scientific">Desulfonema magnum</name>
    <dbReference type="NCBI Taxonomy" id="45655"/>
    <lineage>
        <taxon>Bacteria</taxon>
        <taxon>Pseudomonadati</taxon>
        <taxon>Thermodesulfobacteriota</taxon>
        <taxon>Desulfobacteria</taxon>
        <taxon>Desulfobacterales</taxon>
        <taxon>Desulfococcaceae</taxon>
        <taxon>Desulfonema</taxon>
    </lineage>
</organism>
<dbReference type="AlphaFoldDB" id="A0A975GMB7"/>
<accession>A0A975GMB7</accession>
<dbReference type="KEGG" id="dmm:dnm_016920"/>
<dbReference type="EMBL" id="CP061800">
    <property type="protein sequence ID" value="QTA85678.1"/>
    <property type="molecule type" value="Genomic_DNA"/>
</dbReference>
<sequence length="55" mass="6125">MGGQIWAKSKVGERAVFCFTATPGFFPLGEGTDAVRKIQVSSPGKYRKLIVKYRF</sequence>
<gene>
    <name evidence="1" type="ORF">dnm_016920</name>
</gene>
<evidence type="ECO:0000313" key="1">
    <source>
        <dbReference type="EMBL" id="QTA85678.1"/>
    </source>
</evidence>
<reference evidence="1" key="1">
    <citation type="journal article" date="2021" name="Microb. Physiol.">
        <title>Proteogenomic Insights into the Physiology of Marine, Sulfate-Reducing, Filamentous Desulfonema limicola and Desulfonema magnum.</title>
        <authorList>
            <person name="Schnaars V."/>
            <person name="Wohlbrand L."/>
            <person name="Scheve S."/>
            <person name="Hinrichs C."/>
            <person name="Reinhardt R."/>
            <person name="Rabus R."/>
        </authorList>
    </citation>
    <scope>NUCLEOTIDE SEQUENCE</scope>
    <source>
        <strain evidence="1">4be13</strain>
    </source>
</reference>
<keyword evidence="2" id="KW-1185">Reference proteome</keyword>
<name>A0A975GMB7_9BACT</name>
<evidence type="ECO:0000313" key="2">
    <source>
        <dbReference type="Proteomes" id="UP000663722"/>
    </source>
</evidence>
<protein>
    <submittedName>
        <fullName evidence="1">Uncharacterized protein</fullName>
    </submittedName>
</protein>
<proteinExistence type="predicted"/>
<dbReference type="Proteomes" id="UP000663722">
    <property type="component" value="Chromosome"/>
</dbReference>